<dbReference type="InterPro" id="IPR044751">
    <property type="entry name" value="Ion_transp-like_CBS"/>
</dbReference>
<sequence length="372" mass="41337">MNSLEIVGRILAGVLLILINAYFVAIEFGLTRARQYPKSEFDTPGLRRAWEMTDDLELYLTTCQIWISGTSIALGIIAEPGLAAVFEPFFQNTFLASVGAGSLFAFFLINMVHLTHGEQTPTYLGVERSKQVCQYGSGTLYWFAWVISPLIRFGDWVAKRTLNLFGIEMTGAWLETEEDVIQSRADLRNQLGTVLDQSDLSEERREEVMNALQIGEQPVREVMIPPEEIVALSTEGDFEENRRRMETNPQTRYPLVGSELTDFRGIVYFPIFARHREELAAGEIDFEAVAAPPMTLSPDTDVSDAIDQFQAESQELALVIEDGDVVGLVTVTDLLEAVMGDIEDPLDIAAAGKRPSQSEPNATPESSGDTER</sequence>
<dbReference type="InterPro" id="IPR051676">
    <property type="entry name" value="UPF0053_domain"/>
</dbReference>
<dbReference type="PATRIC" id="fig|1230458.4.peg.26"/>
<dbReference type="Pfam" id="PF01595">
    <property type="entry name" value="CNNM"/>
    <property type="match status" value="1"/>
</dbReference>
<feature type="compositionally biased region" description="Polar residues" evidence="8">
    <location>
        <begin position="355"/>
        <end position="372"/>
    </location>
</feature>
<accession>M0AHD9</accession>
<gene>
    <name evidence="11" type="ORF">C484_00150</name>
</gene>
<dbReference type="CDD" id="cd04590">
    <property type="entry name" value="CBS_pair_CorC_HlyC_assoc"/>
    <property type="match status" value="1"/>
</dbReference>
<reference evidence="11 12" key="1">
    <citation type="journal article" date="2014" name="PLoS Genet.">
        <title>Phylogenetically driven sequencing of extremely halophilic archaea reveals strategies for static and dynamic osmo-response.</title>
        <authorList>
            <person name="Becker E.A."/>
            <person name="Seitzer P.M."/>
            <person name="Tritt A."/>
            <person name="Larsen D."/>
            <person name="Krusor M."/>
            <person name="Yao A.I."/>
            <person name="Wu D."/>
            <person name="Madern D."/>
            <person name="Eisen J.A."/>
            <person name="Darling A.E."/>
            <person name="Facciotti M.T."/>
        </authorList>
    </citation>
    <scope>NUCLEOTIDE SEQUENCE [LARGE SCALE GENOMIC DNA]</scope>
    <source>
        <strain evidence="11 12">DSM 12281</strain>
    </source>
</reference>
<evidence type="ECO:0000313" key="12">
    <source>
        <dbReference type="Proteomes" id="UP000011648"/>
    </source>
</evidence>
<dbReference type="RefSeq" id="WP_006823947.1">
    <property type="nucleotide sequence ID" value="NZ_AOIL01000001.1"/>
</dbReference>
<dbReference type="STRING" id="1230458.C484_00150"/>
<dbReference type="Proteomes" id="UP000011648">
    <property type="component" value="Unassembled WGS sequence"/>
</dbReference>
<dbReference type="PANTHER" id="PTHR43099:SF5">
    <property type="entry name" value="HLYC_CORC FAMILY TRANSPORTER"/>
    <property type="match status" value="1"/>
</dbReference>
<evidence type="ECO:0000256" key="3">
    <source>
        <dbReference type="ARBA" id="ARBA00022692"/>
    </source>
</evidence>
<evidence type="ECO:0000256" key="9">
    <source>
        <dbReference type="SAM" id="Phobius"/>
    </source>
</evidence>
<evidence type="ECO:0000256" key="4">
    <source>
        <dbReference type="ARBA" id="ARBA00022737"/>
    </source>
</evidence>
<proteinExistence type="predicted"/>
<evidence type="ECO:0000259" key="10">
    <source>
        <dbReference type="PROSITE" id="PS51371"/>
    </source>
</evidence>
<evidence type="ECO:0000256" key="2">
    <source>
        <dbReference type="ARBA" id="ARBA00022475"/>
    </source>
</evidence>
<protein>
    <recommendedName>
        <fullName evidence="10">CBS domain-containing protein</fullName>
    </recommendedName>
</protein>
<organism evidence="11 12">
    <name type="scientific">Natrialba taiwanensis DSM 12281</name>
    <dbReference type="NCBI Taxonomy" id="1230458"/>
    <lineage>
        <taxon>Archaea</taxon>
        <taxon>Methanobacteriati</taxon>
        <taxon>Methanobacteriota</taxon>
        <taxon>Stenosarchaea group</taxon>
        <taxon>Halobacteria</taxon>
        <taxon>Halobacteriales</taxon>
        <taxon>Natrialbaceae</taxon>
        <taxon>Natrialba</taxon>
    </lineage>
</organism>
<dbReference type="AlphaFoldDB" id="M0AHD9"/>
<dbReference type="EMBL" id="AOIL01000001">
    <property type="protein sequence ID" value="ELY96798.1"/>
    <property type="molecule type" value="Genomic_DNA"/>
</dbReference>
<keyword evidence="7" id="KW-0129">CBS domain</keyword>
<keyword evidence="5 9" id="KW-1133">Transmembrane helix</keyword>
<dbReference type="OrthoDB" id="213548at2157"/>
<keyword evidence="2" id="KW-1003">Cell membrane</keyword>
<evidence type="ECO:0000256" key="6">
    <source>
        <dbReference type="ARBA" id="ARBA00023136"/>
    </source>
</evidence>
<dbReference type="InterPro" id="IPR046342">
    <property type="entry name" value="CBS_dom_sf"/>
</dbReference>
<feature type="transmembrane region" description="Helical" evidence="9">
    <location>
        <begin position="89"/>
        <end position="109"/>
    </location>
</feature>
<feature type="domain" description="CBS" evidence="10">
    <location>
        <begin position="289"/>
        <end position="348"/>
    </location>
</feature>
<keyword evidence="4" id="KW-0677">Repeat</keyword>
<evidence type="ECO:0000256" key="8">
    <source>
        <dbReference type="SAM" id="MobiDB-lite"/>
    </source>
</evidence>
<dbReference type="InterPro" id="IPR000644">
    <property type="entry name" value="CBS_dom"/>
</dbReference>
<dbReference type="PANTHER" id="PTHR43099">
    <property type="entry name" value="UPF0053 PROTEIN YRKA"/>
    <property type="match status" value="1"/>
</dbReference>
<dbReference type="GO" id="GO:0005886">
    <property type="term" value="C:plasma membrane"/>
    <property type="evidence" value="ECO:0007669"/>
    <property type="project" value="UniProtKB-SubCell"/>
</dbReference>
<name>M0AHD9_9EURY</name>
<feature type="transmembrane region" description="Helical" evidence="9">
    <location>
        <begin position="6"/>
        <end position="30"/>
    </location>
</feature>
<keyword evidence="6 9" id="KW-0472">Membrane</keyword>
<keyword evidence="12" id="KW-1185">Reference proteome</keyword>
<dbReference type="SUPFAM" id="SSF54631">
    <property type="entry name" value="CBS-domain pair"/>
    <property type="match status" value="1"/>
</dbReference>
<evidence type="ECO:0000256" key="1">
    <source>
        <dbReference type="ARBA" id="ARBA00004651"/>
    </source>
</evidence>
<dbReference type="Pfam" id="PF00571">
    <property type="entry name" value="CBS"/>
    <property type="match status" value="1"/>
</dbReference>
<comment type="caution">
    <text evidence="11">The sequence shown here is derived from an EMBL/GenBank/DDBJ whole genome shotgun (WGS) entry which is preliminary data.</text>
</comment>
<dbReference type="Gene3D" id="3.10.580.10">
    <property type="entry name" value="CBS-domain"/>
    <property type="match status" value="1"/>
</dbReference>
<comment type="subcellular location">
    <subcellularLocation>
        <location evidence="1">Cell membrane</location>
        <topology evidence="1">Multi-pass membrane protein</topology>
    </subcellularLocation>
</comment>
<evidence type="ECO:0000256" key="7">
    <source>
        <dbReference type="PROSITE-ProRule" id="PRU00703"/>
    </source>
</evidence>
<evidence type="ECO:0000313" key="11">
    <source>
        <dbReference type="EMBL" id="ELY96798.1"/>
    </source>
</evidence>
<feature type="region of interest" description="Disordered" evidence="8">
    <location>
        <begin position="348"/>
        <end position="372"/>
    </location>
</feature>
<dbReference type="InterPro" id="IPR002550">
    <property type="entry name" value="CNNM"/>
</dbReference>
<dbReference type="PROSITE" id="PS51371">
    <property type="entry name" value="CBS"/>
    <property type="match status" value="1"/>
</dbReference>
<evidence type="ECO:0000256" key="5">
    <source>
        <dbReference type="ARBA" id="ARBA00022989"/>
    </source>
</evidence>
<feature type="transmembrane region" description="Helical" evidence="9">
    <location>
        <begin position="56"/>
        <end position="77"/>
    </location>
</feature>
<keyword evidence="3 9" id="KW-0812">Transmembrane</keyword>
<dbReference type="SMART" id="SM00116">
    <property type="entry name" value="CBS"/>
    <property type="match status" value="1"/>
</dbReference>